<dbReference type="HOGENOM" id="CLU_023205_5_0_5"/>
<dbReference type="KEGG" id="nar:Saro_2433"/>
<dbReference type="EMBL" id="CP000248">
    <property type="protein sequence ID" value="ABD26869.1"/>
    <property type="molecule type" value="Genomic_DNA"/>
</dbReference>
<dbReference type="PANTHER" id="PTHR42686:SF1">
    <property type="entry name" value="GH17980P-RELATED"/>
    <property type="match status" value="1"/>
</dbReference>
<sequence>MKLGFGGAALGNLYRAVDDRSAVATLEAAWDAGIRFFDTAPYYGLGLSEQRIGAFLRGQARSDFVISTKVGRLLDPDAAAVGIAERHGFVSPLPFKVRFDYSYDGVMRSHEESLRRLGLDRIDVLLVHDIGVMTHGDAAPAHFRDLAESGYRALDELRAAGDVAMIGLGVNEWQVCADAMTIGTWDRFLLAGRYTLLEQEPLHAFLPACIDHGAQVILGGVFNSGILATGTRGRDRPHYNYEPAPDDVMARVAGIEAVCDAHGVSIACAALQFPAAHPAVDCVIPGLASPGEVLRAVDLAGRTIPTAFWADLVDAGLVDPAAPLPGGSA</sequence>
<dbReference type="InterPro" id="IPR023210">
    <property type="entry name" value="NADP_OxRdtase_dom"/>
</dbReference>
<proteinExistence type="predicted"/>
<dbReference type="Gene3D" id="3.20.20.100">
    <property type="entry name" value="NADP-dependent oxidoreductase domain"/>
    <property type="match status" value="1"/>
</dbReference>
<protein>
    <submittedName>
        <fullName evidence="2">Aldo/keto reductase</fullName>
    </submittedName>
</protein>
<dbReference type="eggNOG" id="COG0667">
    <property type="taxonomic scope" value="Bacteria"/>
</dbReference>
<reference evidence="3" key="1">
    <citation type="submission" date="2006-01" db="EMBL/GenBank/DDBJ databases">
        <title>Complete sequence of Novosphingobium aromaticivorans DSM 12444.</title>
        <authorList>
            <consortium name="US DOE Joint Genome Institute"/>
            <person name="Copeland A."/>
            <person name="Lucas S."/>
            <person name="Lapidus A."/>
            <person name="Barry K."/>
            <person name="Detter J.C."/>
            <person name="Glavina T."/>
            <person name="Hammon N."/>
            <person name="Israni S."/>
            <person name="Pitluck S."/>
            <person name="Chain P."/>
            <person name="Malfatti S."/>
            <person name="Shin M."/>
            <person name="Vergez L."/>
            <person name="Schmutz J."/>
            <person name="Larimer F."/>
            <person name="Land M."/>
            <person name="Kyrpides N."/>
            <person name="Ivanova N."/>
            <person name="Fredrickson J."/>
            <person name="Balkwill D."/>
            <person name="Romine M.F."/>
            <person name="Richardson P."/>
        </authorList>
    </citation>
    <scope>NUCLEOTIDE SEQUENCE [LARGE SCALE GENOMIC DNA]</scope>
    <source>
        <strain evidence="3">ATCC 700278 / DSM 12444 / CCUG 56034 / CIP 105152 / NBRC 16084 / F199</strain>
    </source>
</reference>
<dbReference type="InterPro" id="IPR020471">
    <property type="entry name" value="AKR"/>
</dbReference>
<organism evidence="2 3">
    <name type="scientific">Novosphingobium aromaticivorans (strain ATCC 700278 / DSM 12444 / CCUG 56034 / CIP 105152 / NBRC 16084 / F199)</name>
    <dbReference type="NCBI Taxonomy" id="279238"/>
    <lineage>
        <taxon>Bacteria</taxon>
        <taxon>Pseudomonadati</taxon>
        <taxon>Pseudomonadota</taxon>
        <taxon>Alphaproteobacteria</taxon>
        <taxon>Sphingomonadales</taxon>
        <taxon>Sphingomonadaceae</taxon>
        <taxon>Novosphingobium</taxon>
    </lineage>
</organism>
<dbReference type="AlphaFoldDB" id="Q2G5K4"/>
<name>Q2G5K4_NOVAD</name>
<dbReference type="SUPFAM" id="SSF51430">
    <property type="entry name" value="NAD(P)-linked oxidoreductase"/>
    <property type="match status" value="1"/>
</dbReference>
<gene>
    <name evidence="2" type="ordered locus">Saro_2433</name>
</gene>
<dbReference type="STRING" id="279238.Saro_2433"/>
<evidence type="ECO:0000313" key="2">
    <source>
        <dbReference type="EMBL" id="ABD26869.1"/>
    </source>
</evidence>
<evidence type="ECO:0000313" key="3">
    <source>
        <dbReference type="Proteomes" id="UP000009134"/>
    </source>
</evidence>
<dbReference type="RefSeq" id="WP_011446075.1">
    <property type="nucleotide sequence ID" value="NC_007794.1"/>
</dbReference>
<dbReference type="InterPro" id="IPR036812">
    <property type="entry name" value="NAD(P)_OxRdtase_dom_sf"/>
</dbReference>
<accession>Q2G5K4</accession>
<dbReference type="Pfam" id="PF00248">
    <property type="entry name" value="Aldo_ket_red"/>
    <property type="match status" value="1"/>
</dbReference>
<evidence type="ECO:0000259" key="1">
    <source>
        <dbReference type="Pfam" id="PF00248"/>
    </source>
</evidence>
<dbReference type="Proteomes" id="UP000009134">
    <property type="component" value="Chromosome"/>
</dbReference>
<dbReference type="GO" id="GO:0016491">
    <property type="term" value="F:oxidoreductase activity"/>
    <property type="evidence" value="ECO:0007669"/>
    <property type="project" value="InterPro"/>
</dbReference>
<keyword evidence="3" id="KW-1185">Reference proteome</keyword>
<dbReference type="PANTHER" id="PTHR42686">
    <property type="entry name" value="GH17980P-RELATED"/>
    <property type="match status" value="1"/>
</dbReference>
<dbReference type="GO" id="GO:0005829">
    <property type="term" value="C:cytosol"/>
    <property type="evidence" value="ECO:0007669"/>
    <property type="project" value="TreeGrafter"/>
</dbReference>
<feature type="domain" description="NADP-dependent oxidoreductase" evidence="1">
    <location>
        <begin position="2"/>
        <end position="310"/>
    </location>
</feature>